<dbReference type="InterPro" id="IPR007383">
    <property type="entry name" value="DUF445"/>
</dbReference>
<protein>
    <submittedName>
        <fullName evidence="1">DUF445 domain-containing protein</fullName>
    </submittedName>
</protein>
<dbReference type="GO" id="GO:0005886">
    <property type="term" value="C:plasma membrane"/>
    <property type="evidence" value="ECO:0007669"/>
    <property type="project" value="TreeGrafter"/>
</dbReference>
<gene>
    <name evidence="1" type="ORF">FNJ47_13050</name>
</gene>
<dbReference type="Proteomes" id="UP000468531">
    <property type="component" value="Unassembled WGS sequence"/>
</dbReference>
<dbReference type="AlphaFoldDB" id="A0A6P1BGJ8"/>
<name>A0A6P1BGJ8_9BRAD</name>
<dbReference type="RefSeq" id="WP_163153545.1">
    <property type="nucleotide sequence ID" value="NZ_VKHP01000041.1"/>
</dbReference>
<keyword evidence="2" id="KW-1185">Reference proteome</keyword>
<dbReference type="Pfam" id="PF04286">
    <property type="entry name" value="DUF445"/>
    <property type="match status" value="1"/>
</dbReference>
<dbReference type="PANTHER" id="PTHR38442">
    <property type="entry name" value="INNER MEMBRANE PROTEIN-RELATED"/>
    <property type="match status" value="1"/>
</dbReference>
<dbReference type="EMBL" id="VKHP01000041">
    <property type="protein sequence ID" value="NEU96741.1"/>
    <property type="molecule type" value="Genomic_DNA"/>
</dbReference>
<sequence>MLPPEDTRLRDLRRMRALATALLVLMLLVFLATSMAQPHWPWLAYPRAFAEAGMIGACADWFAVVALFRHPLGIPIPHTAIVPQSKQRIADALGRFIANNFLSPRVVGDRIRDVDIAGWAAQWIERPSHARSAAQRTVSAVHQALQATPSADLNAFLTCRTRQGIAAVPAAPLASRVLALLWAHGDAQALVERLIASGSIALANNKETIRKKVSQRSYRFVPKWVDGIVADRVISGISQTLDEMREPNHPWRVELKAEIERLIDRLATDPEYLAKGEQLKQNMLGNPAVIRQIDAMWQAIETRLNSAATTAAIADTIETGLISVAARVRDDADMRDRINRWLRVAALRAVASRRQEIAAFIRKVVENWDTETLIMRIELQVGRDLQFIRINGTVVGGLVGLVIFSASRWL</sequence>
<evidence type="ECO:0000313" key="2">
    <source>
        <dbReference type="Proteomes" id="UP000468531"/>
    </source>
</evidence>
<comment type="caution">
    <text evidence="1">The sequence shown here is derived from an EMBL/GenBank/DDBJ whole genome shotgun (WGS) entry which is preliminary data.</text>
</comment>
<accession>A0A6P1BGJ8</accession>
<proteinExistence type="predicted"/>
<reference evidence="1 2" key="1">
    <citation type="journal article" date="2020" name="Arch. Microbiol.">
        <title>Bradyrhizobium uaiense sp. nov., a new highly efficient cowpea symbiont.</title>
        <authorList>
            <person name="Cabral Michel D."/>
            <person name="Azarias Guimaraes A."/>
            <person name="Martins da Costa E."/>
            <person name="Soares de Carvalho T."/>
            <person name="Balsanelli E."/>
            <person name="Willems A."/>
            <person name="Maltempi de Souza E."/>
            <person name="de Souza Moreira F.M."/>
        </authorList>
    </citation>
    <scope>NUCLEOTIDE SEQUENCE [LARGE SCALE GENOMIC DNA]</scope>
    <source>
        <strain evidence="1 2">UFLA 03-164</strain>
    </source>
</reference>
<evidence type="ECO:0000313" key="1">
    <source>
        <dbReference type="EMBL" id="NEU96741.1"/>
    </source>
</evidence>
<dbReference type="PANTHER" id="PTHR38442:SF1">
    <property type="entry name" value="INNER MEMBRANE PROTEIN"/>
    <property type="match status" value="1"/>
</dbReference>
<organism evidence="1 2">
    <name type="scientific">Bradyrhizobium uaiense</name>
    <dbReference type="NCBI Taxonomy" id="2594946"/>
    <lineage>
        <taxon>Bacteria</taxon>
        <taxon>Pseudomonadati</taxon>
        <taxon>Pseudomonadota</taxon>
        <taxon>Alphaproteobacteria</taxon>
        <taxon>Hyphomicrobiales</taxon>
        <taxon>Nitrobacteraceae</taxon>
        <taxon>Bradyrhizobium</taxon>
    </lineage>
</organism>